<dbReference type="PANTHER" id="PTHR30548">
    <property type="entry name" value="2-HYDROXYGLUTARYL-COA DEHYDRATASE, D-COMPONENT-RELATED"/>
    <property type="match status" value="1"/>
</dbReference>
<protein>
    <submittedName>
        <fullName evidence="6">2-hydroxyacyl-CoA dehydratase</fullName>
    </submittedName>
</protein>
<dbReference type="Gene3D" id="3.40.50.11890">
    <property type="match status" value="1"/>
</dbReference>
<reference evidence="6" key="1">
    <citation type="submission" date="2020-08" db="EMBL/GenBank/DDBJ databases">
        <title>Genome public.</title>
        <authorList>
            <person name="Liu C."/>
            <person name="Sun Q."/>
        </authorList>
    </citation>
    <scope>NUCLEOTIDE SEQUENCE</scope>
    <source>
        <strain evidence="6">BX12</strain>
    </source>
</reference>
<proteinExistence type="inferred from homology"/>
<dbReference type="Gene3D" id="1.20.1270.370">
    <property type="match status" value="1"/>
</dbReference>
<dbReference type="GO" id="GO:0046872">
    <property type="term" value="F:metal ion binding"/>
    <property type="evidence" value="ECO:0007669"/>
    <property type="project" value="UniProtKB-KW"/>
</dbReference>
<name>A0A923SXA3_9FIRM</name>
<dbReference type="EMBL" id="JACRYT010000026">
    <property type="protein sequence ID" value="MBC6681148.1"/>
    <property type="molecule type" value="Genomic_DNA"/>
</dbReference>
<dbReference type="InterPro" id="IPR010327">
    <property type="entry name" value="FldB/FldC_alpha/beta"/>
</dbReference>
<keyword evidence="5" id="KW-0411">Iron-sulfur</keyword>
<comment type="cofactor">
    <cofactor evidence="1">
        <name>[4Fe-4S] cluster</name>
        <dbReference type="ChEBI" id="CHEBI:49883"/>
    </cofactor>
</comment>
<dbReference type="PANTHER" id="PTHR30548:SF5">
    <property type="entry name" value="SUBUNIT OF OXYGEN-SENSITIVE 2-HYDROXYISOCAPROYL-COA DEHYDRATASE"/>
    <property type="match status" value="1"/>
</dbReference>
<dbReference type="Proteomes" id="UP000602647">
    <property type="component" value="Unassembled WGS sequence"/>
</dbReference>
<evidence type="ECO:0000256" key="1">
    <source>
        <dbReference type="ARBA" id="ARBA00001966"/>
    </source>
</evidence>
<evidence type="ECO:0000256" key="3">
    <source>
        <dbReference type="ARBA" id="ARBA00022723"/>
    </source>
</evidence>
<evidence type="ECO:0000256" key="5">
    <source>
        <dbReference type="ARBA" id="ARBA00023014"/>
    </source>
</evidence>
<dbReference type="AlphaFoldDB" id="A0A923SXA3"/>
<keyword evidence="7" id="KW-1185">Reference proteome</keyword>
<organism evidence="6 7">
    <name type="scientific">Zhenpiania hominis</name>
    <dbReference type="NCBI Taxonomy" id="2763644"/>
    <lineage>
        <taxon>Bacteria</taxon>
        <taxon>Bacillati</taxon>
        <taxon>Bacillota</taxon>
        <taxon>Clostridia</taxon>
        <taxon>Peptostreptococcales</taxon>
        <taxon>Anaerovoracaceae</taxon>
        <taxon>Zhenpiania</taxon>
    </lineage>
</organism>
<dbReference type="RefSeq" id="WP_187304244.1">
    <property type="nucleotide sequence ID" value="NZ_JACRYT010000026.1"/>
</dbReference>
<keyword evidence="4" id="KW-0408">Iron</keyword>
<evidence type="ECO:0000256" key="4">
    <source>
        <dbReference type="ARBA" id="ARBA00023004"/>
    </source>
</evidence>
<comment type="similarity">
    <text evidence="2">Belongs to the FldB/FldC dehydratase alpha/beta subunit family.</text>
</comment>
<dbReference type="Pfam" id="PF06050">
    <property type="entry name" value="HGD-D"/>
    <property type="match status" value="1"/>
</dbReference>
<evidence type="ECO:0000256" key="2">
    <source>
        <dbReference type="ARBA" id="ARBA00005806"/>
    </source>
</evidence>
<evidence type="ECO:0000313" key="6">
    <source>
        <dbReference type="EMBL" id="MBC6681148.1"/>
    </source>
</evidence>
<dbReference type="GO" id="GO:0051536">
    <property type="term" value="F:iron-sulfur cluster binding"/>
    <property type="evidence" value="ECO:0007669"/>
    <property type="project" value="UniProtKB-KW"/>
</dbReference>
<accession>A0A923SXA3</accession>
<evidence type="ECO:0000313" key="7">
    <source>
        <dbReference type="Proteomes" id="UP000602647"/>
    </source>
</evidence>
<comment type="caution">
    <text evidence="6">The sequence shown here is derived from an EMBL/GenBank/DDBJ whole genome shotgun (WGS) entry which is preliminary data.</text>
</comment>
<sequence length="375" mass="43050">MNYRDVIKKLETAALYPDKTVADSIGKTGKAAVGCFPIYTPEEIIYAAGMLPVGMWGGPTELKRADKYLQSFCCSIMRSNIEYGMKGTYNMLKGVVLPTFCDTLKCICENWKVAVPHIPIIPIVYPQNRNTDAGFTYLTEEFRRVKVEVETLAGHEISDDKLEEAWNLYEDYRETMRRFSEAAADYPQIIGAKTRHLILKAGWFLDKKEYLEDIRTILEGLKQEEKQPFSGKRVIATGLIAEPDSLLDIFEENQIAIVGDDLAQESRQFRTKGREVGDFWERMAGRIADQKGDTFLYEAEKTRGQMLIDLVRERNADAVVVFMMKFCDPEEFDYPIYKKELEAAGIPHLYLEIDQQLDSFEQIRTRVQSFAEMLI</sequence>
<dbReference type="Gene3D" id="3.40.50.11900">
    <property type="match status" value="1"/>
</dbReference>
<keyword evidence="3" id="KW-0479">Metal-binding</keyword>
<gene>
    <name evidence="6" type="ORF">H9L42_15100</name>
</gene>
<dbReference type="GO" id="GO:0016836">
    <property type="term" value="F:hydro-lyase activity"/>
    <property type="evidence" value="ECO:0007669"/>
    <property type="project" value="UniProtKB-ARBA"/>
</dbReference>